<keyword evidence="4" id="KW-1185">Reference proteome</keyword>
<feature type="region of interest" description="Disordered" evidence="2">
    <location>
        <begin position="1"/>
        <end position="21"/>
    </location>
</feature>
<name>A0A6A5R5L9_9PLEO</name>
<dbReference type="OrthoDB" id="3800294at2759"/>
<evidence type="ECO:0000256" key="1">
    <source>
        <dbReference type="SAM" id="Coils"/>
    </source>
</evidence>
<dbReference type="RefSeq" id="XP_033442733.1">
    <property type="nucleotide sequence ID" value="XM_033598420.1"/>
</dbReference>
<dbReference type="EMBL" id="ML979025">
    <property type="protein sequence ID" value="KAF1922480.1"/>
    <property type="molecule type" value="Genomic_DNA"/>
</dbReference>
<accession>A0A6A5R5L9</accession>
<evidence type="ECO:0000313" key="3">
    <source>
        <dbReference type="EMBL" id="KAF1922480.1"/>
    </source>
</evidence>
<evidence type="ECO:0000256" key="2">
    <source>
        <dbReference type="SAM" id="MobiDB-lite"/>
    </source>
</evidence>
<feature type="coiled-coil region" evidence="1">
    <location>
        <begin position="209"/>
        <end position="236"/>
    </location>
</feature>
<gene>
    <name evidence="3" type="ORF">M421DRAFT_96768</name>
</gene>
<dbReference type="GeneID" id="54356087"/>
<keyword evidence="1" id="KW-0175">Coiled coil</keyword>
<dbReference type="Proteomes" id="UP000800082">
    <property type="component" value="Unassembled WGS sequence"/>
</dbReference>
<feature type="compositionally biased region" description="Basic and acidic residues" evidence="2">
    <location>
        <begin position="8"/>
        <end position="21"/>
    </location>
</feature>
<proteinExistence type="predicted"/>
<evidence type="ECO:0000313" key="4">
    <source>
        <dbReference type="Proteomes" id="UP000800082"/>
    </source>
</evidence>
<organism evidence="3 4">
    <name type="scientific">Didymella exigua CBS 183.55</name>
    <dbReference type="NCBI Taxonomy" id="1150837"/>
    <lineage>
        <taxon>Eukaryota</taxon>
        <taxon>Fungi</taxon>
        <taxon>Dikarya</taxon>
        <taxon>Ascomycota</taxon>
        <taxon>Pezizomycotina</taxon>
        <taxon>Dothideomycetes</taxon>
        <taxon>Pleosporomycetidae</taxon>
        <taxon>Pleosporales</taxon>
        <taxon>Pleosporineae</taxon>
        <taxon>Didymellaceae</taxon>
        <taxon>Didymella</taxon>
    </lineage>
</organism>
<protein>
    <submittedName>
        <fullName evidence="3">Uncharacterized protein</fullName>
    </submittedName>
</protein>
<dbReference type="AlphaFoldDB" id="A0A6A5R5L9"/>
<reference evidence="3" key="1">
    <citation type="journal article" date="2020" name="Stud. Mycol.">
        <title>101 Dothideomycetes genomes: a test case for predicting lifestyles and emergence of pathogens.</title>
        <authorList>
            <person name="Haridas S."/>
            <person name="Albert R."/>
            <person name="Binder M."/>
            <person name="Bloem J."/>
            <person name="Labutti K."/>
            <person name="Salamov A."/>
            <person name="Andreopoulos B."/>
            <person name="Baker S."/>
            <person name="Barry K."/>
            <person name="Bills G."/>
            <person name="Bluhm B."/>
            <person name="Cannon C."/>
            <person name="Castanera R."/>
            <person name="Culley D."/>
            <person name="Daum C."/>
            <person name="Ezra D."/>
            <person name="Gonzalez J."/>
            <person name="Henrissat B."/>
            <person name="Kuo A."/>
            <person name="Liang C."/>
            <person name="Lipzen A."/>
            <person name="Lutzoni F."/>
            <person name="Magnuson J."/>
            <person name="Mondo S."/>
            <person name="Nolan M."/>
            <person name="Ohm R."/>
            <person name="Pangilinan J."/>
            <person name="Park H.-J."/>
            <person name="Ramirez L."/>
            <person name="Alfaro M."/>
            <person name="Sun H."/>
            <person name="Tritt A."/>
            <person name="Yoshinaga Y."/>
            <person name="Zwiers L.-H."/>
            <person name="Turgeon B."/>
            <person name="Goodwin S."/>
            <person name="Spatafora J."/>
            <person name="Crous P."/>
            <person name="Grigoriev I."/>
        </authorList>
    </citation>
    <scope>NUCLEOTIDE SEQUENCE</scope>
    <source>
        <strain evidence="3">CBS 183.55</strain>
    </source>
</reference>
<sequence>MAGPALRAELDNEQRSKDTDRQTCQIWHPGCNLPETAVLHRIREGRGPRDSVAKDILAVLRDKTSSTYNTESYSDMRKILLAWNRRINGGFDNDADARELLRLAVDRRAHLLKAPARGSDKSQFLKDSSAEMLQALTALRPEIADFKNQDFLDILLTMWANVLIATPGLDDDLKLLTMKALINELESKSHTSNAVKLSGIARSLSVARLQLDSAEVERLEKKMQAFESKLRETVVKRAIDKIKAGRRKLTAVKLGELQELTELQAAQKWATHAALRGDQQRRIQITACDQMDGRLQRVLQHRGPGLDAHIHAVQSNANALAGMSVSLLSRATEAGFSLENQSSSMSIELGNVDVKAYVTGGIADILNAREQAAKMLAQMDTVNSHLEVMLDAAKSKYRACDEVLRLVEQADNKYNEEVQRVEKLGFGLPRETILLMCRNAQRAK</sequence>